<gene>
    <name evidence="1" type="ORF">MENTE1834_LOCUS45360</name>
</gene>
<accession>A0ACB1AZK2</accession>
<proteinExistence type="predicted"/>
<keyword evidence="2" id="KW-1185">Reference proteome</keyword>
<organism evidence="1 2">
    <name type="scientific">Meloidogyne enterolobii</name>
    <name type="common">Root-knot nematode worm</name>
    <name type="synonym">Meloidogyne mayaguensis</name>
    <dbReference type="NCBI Taxonomy" id="390850"/>
    <lineage>
        <taxon>Eukaryota</taxon>
        <taxon>Metazoa</taxon>
        <taxon>Ecdysozoa</taxon>
        <taxon>Nematoda</taxon>
        <taxon>Chromadorea</taxon>
        <taxon>Rhabditida</taxon>
        <taxon>Tylenchina</taxon>
        <taxon>Tylenchomorpha</taxon>
        <taxon>Tylenchoidea</taxon>
        <taxon>Meloidogynidae</taxon>
        <taxon>Meloidogyninae</taxon>
        <taxon>Meloidogyne</taxon>
    </lineage>
</organism>
<evidence type="ECO:0000313" key="1">
    <source>
        <dbReference type="EMBL" id="CAK5114414.1"/>
    </source>
</evidence>
<dbReference type="EMBL" id="CAVMJV010000150">
    <property type="protein sequence ID" value="CAK5114414.1"/>
    <property type="molecule type" value="Genomic_DNA"/>
</dbReference>
<reference evidence="1" key="1">
    <citation type="submission" date="2023-11" db="EMBL/GenBank/DDBJ databases">
        <authorList>
            <person name="Poullet M."/>
        </authorList>
    </citation>
    <scope>NUCLEOTIDE SEQUENCE</scope>
    <source>
        <strain evidence="1">E1834</strain>
    </source>
</reference>
<dbReference type="Proteomes" id="UP001497535">
    <property type="component" value="Unassembled WGS sequence"/>
</dbReference>
<name>A0ACB1AZK2_MELEN</name>
<sequence length="508" mass="57954">MNLFSLYDMDAKDLGYLCSSDGKVIYEAIRMLPFIDVEANIRPITCTIIQIEALLYPSFTWCDRLGGAQRFWVIVEDADANIILHHEIFILLKKMALSGDPQRLIFTIPVNEDQVKHQYLLRVASDRYIVEDTVVPLTLATTVMPTSIKPHTDLLDLEPLPLSALKNVEYQQLYSFQFFNPVQTQVFHTLYATDENSLIGAPTSSGKTLCAELAIFRLFNLRPLKKCVYIAPLKALVRERSSLPLFFIGFFFHCLLDVHDNFILIFFIFLIRIVEVSGDNTPDVEELNLASILVTTPEKWDGITRCAETRRIKTLARRRELAKLPIRIIGLSTALANAGDVANWIGVPDSALFNFRPSVRPVPIQVHIQGFPGQHYCPRMGLMNKPAFQYIKQFSPSKPVLIFVASRRQTRLTSMALLSLLQREPDSKQQQWLKMEQLELEALLKDVRDDNLALTLNYGIGMHHAGLQHSERALVERLFVERKIQILGESVRGFQNVLRIKSQIGKKF</sequence>
<evidence type="ECO:0000313" key="2">
    <source>
        <dbReference type="Proteomes" id="UP001497535"/>
    </source>
</evidence>
<protein>
    <submittedName>
        <fullName evidence="1">Uncharacterized protein</fullName>
    </submittedName>
</protein>
<comment type="caution">
    <text evidence="1">The sequence shown here is derived from an EMBL/GenBank/DDBJ whole genome shotgun (WGS) entry which is preliminary data.</text>
</comment>